<gene>
    <name evidence="1" type="ORF">H640_08621</name>
</gene>
<dbReference type="EMBL" id="AOST01000080">
    <property type="protein sequence ID" value="ERF63129.1"/>
    <property type="molecule type" value="Genomic_DNA"/>
</dbReference>
<comment type="caution">
    <text evidence="1">The sequence shown here is derived from an EMBL/GenBank/DDBJ whole genome shotgun (WGS) entry which is preliminary data.</text>
</comment>
<protein>
    <submittedName>
        <fullName evidence="1">Uncharacterized protein</fullName>
    </submittedName>
</protein>
<keyword evidence="2" id="KW-1185">Reference proteome</keyword>
<name>A0ACB4ULR5_9ACTN</name>
<feature type="non-terminal residue" evidence="1">
    <location>
        <position position="78"/>
    </location>
</feature>
<evidence type="ECO:0000313" key="2">
    <source>
        <dbReference type="Proteomes" id="UP000053711"/>
    </source>
</evidence>
<evidence type="ECO:0000313" key="1">
    <source>
        <dbReference type="EMBL" id="ERF63129.1"/>
    </source>
</evidence>
<sequence>MFVEELGAGVLGPWGVAGVLCPSGVAGLLDWFEGLAEGALASGEGWAEAVGPDALGGVGSAGRPGVAASPPGGGSAVA</sequence>
<reference evidence="1 2" key="1">
    <citation type="journal article" date="2013" name="BMC Genomics">
        <title>Comparative genomics reveals distinct host-interacting traits of three major human-associated propionibacteria.</title>
        <authorList>
            <person name="Mak T.N."/>
            <person name="Schmid M."/>
            <person name="Brzuszkiewicz E."/>
            <person name="Zeng G."/>
            <person name="Meyer R."/>
            <person name="Sfanos K.S."/>
            <person name="Brinkmann V."/>
            <person name="Meyer T.F."/>
            <person name="Bruggemann H."/>
        </authorList>
    </citation>
    <scope>NUCLEOTIDE SEQUENCE [LARGE SCALE GENOMIC DNA]</scope>
    <source>
        <strain evidence="1 2">TM11</strain>
    </source>
</reference>
<organism evidence="1 2">
    <name type="scientific">Cutibacterium granulosum TM11</name>
    <dbReference type="NCBI Taxonomy" id="1292373"/>
    <lineage>
        <taxon>Bacteria</taxon>
        <taxon>Bacillati</taxon>
        <taxon>Actinomycetota</taxon>
        <taxon>Actinomycetes</taxon>
        <taxon>Propionibacteriales</taxon>
        <taxon>Propionibacteriaceae</taxon>
        <taxon>Cutibacterium</taxon>
    </lineage>
</organism>
<dbReference type="Proteomes" id="UP000053711">
    <property type="component" value="Unassembled WGS sequence"/>
</dbReference>
<proteinExistence type="predicted"/>
<accession>A0ACB4ULR5</accession>